<dbReference type="CDD" id="cd04272">
    <property type="entry name" value="ZnMc_salivary_gland_MPs"/>
    <property type="match status" value="1"/>
</dbReference>
<feature type="active site" evidence="5">
    <location>
        <position position="357"/>
    </location>
</feature>
<name>A0A224YEB5_9ACAR</name>
<evidence type="ECO:0000256" key="4">
    <source>
        <dbReference type="ARBA" id="ARBA00023049"/>
    </source>
</evidence>
<dbReference type="InterPro" id="IPR001590">
    <property type="entry name" value="Peptidase_M12B"/>
</dbReference>
<comment type="caution">
    <text evidence="5">Lacks conserved residue(s) required for the propagation of feature annotation.</text>
</comment>
<dbReference type="AlphaFoldDB" id="A0A224YEB5"/>
<evidence type="ECO:0000259" key="8">
    <source>
        <dbReference type="PROSITE" id="PS50215"/>
    </source>
</evidence>
<feature type="signal peptide" evidence="7">
    <location>
        <begin position="1"/>
        <end position="16"/>
    </location>
</feature>
<evidence type="ECO:0000256" key="3">
    <source>
        <dbReference type="ARBA" id="ARBA00022833"/>
    </source>
</evidence>
<evidence type="ECO:0000256" key="1">
    <source>
        <dbReference type="ARBA" id="ARBA00022670"/>
    </source>
</evidence>
<dbReference type="GO" id="GO:0006509">
    <property type="term" value="P:membrane protein ectodomain proteolysis"/>
    <property type="evidence" value="ECO:0007669"/>
    <property type="project" value="TreeGrafter"/>
</dbReference>
<accession>A0A224YEB5</accession>
<keyword evidence="7" id="KW-0732">Signal</keyword>
<dbReference type="EMBL" id="GFPF01004912">
    <property type="protein sequence ID" value="MAA16058.1"/>
    <property type="molecule type" value="Transcribed_RNA"/>
</dbReference>
<dbReference type="InterPro" id="IPR024079">
    <property type="entry name" value="MetalloPept_cat_dom_sf"/>
</dbReference>
<feature type="chain" id="PRO_5012827258" evidence="7">
    <location>
        <begin position="17"/>
        <end position="521"/>
    </location>
</feature>
<dbReference type="PANTHER" id="PTHR11905:SF159">
    <property type="entry name" value="ADAM METALLOPROTEASE"/>
    <property type="match status" value="1"/>
</dbReference>
<feature type="binding site" evidence="5">
    <location>
        <position position="366"/>
    </location>
    <ligand>
        <name>Zn(2+)</name>
        <dbReference type="ChEBI" id="CHEBI:29105"/>
        <note>catalytic</note>
    </ligand>
</feature>
<evidence type="ECO:0000256" key="7">
    <source>
        <dbReference type="SAM" id="SignalP"/>
    </source>
</evidence>
<dbReference type="Pfam" id="PF13688">
    <property type="entry name" value="Reprolysin_5"/>
    <property type="match status" value="1"/>
</dbReference>
<keyword evidence="4" id="KW-0482">Metalloprotease</keyword>
<dbReference type="GO" id="GO:0004222">
    <property type="term" value="F:metalloendopeptidase activity"/>
    <property type="evidence" value="ECO:0007669"/>
    <property type="project" value="InterPro"/>
</dbReference>
<keyword evidence="2" id="KW-0378">Hydrolase</keyword>
<keyword evidence="5" id="KW-0479">Metal-binding</keyword>
<proteinExistence type="predicted"/>
<evidence type="ECO:0000256" key="2">
    <source>
        <dbReference type="ARBA" id="ARBA00022801"/>
    </source>
</evidence>
<dbReference type="PROSITE" id="PS50215">
    <property type="entry name" value="ADAM_MEPRO"/>
    <property type="match status" value="1"/>
</dbReference>
<evidence type="ECO:0000256" key="6">
    <source>
        <dbReference type="SAM" id="MobiDB-lite"/>
    </source>
</evidence>
<feature type="domain" description="Peptidase M12B" evidence="8">
    <location>
        <begin position="201"/>
        <end position="428"/>
    </location>
</feature>
<dbReference type="SUPFAM" id="SSF55486">
    <property type="entry name" value="Metalloproteases ('zincins'), catalytic domain"/>
    <property type="match status" value="1"/>
</dbReference>
<feature type="binding site" evidence="5">
    <location>
        <position position="360"/>
    </location>
    <ligand>
        <name>Zn(2+)</name>
        <dbReference type="ChEBI" id="CHEBI:29105"/>
        <note>catalytic</note>
    </ligand>
</feature>
<feature type="binding site" evidence="5">
    <location>
        <position position="356"/>
    </location>
    <ligand>
        <name>Zn(2+)</name>
        <dbReference type="ChEBI" id="CHEBI:29105"/>
        <note>catalytic</note>
    </ligand>
</feature>
<keyword evidence="1" id="KW-0645">Protease</keyword>
<dbReference type="Gene3D" id="3.40.390.10">
    <property type="entry name" value="Collagenase (Catalytic Domain)"/>
    <property type="match status" value="1"/>
</dbReference>
<organism evidence="9">
    <name type="scientific">Rhipicephalus zambeziensis</name>
    <dbReference type="NCBI Taxonomy" id="60191"/>
    <lineage>
        <taxon>Eukaryota</taxon>
        <taxon>Metazoa</taxon>
        <taxon>Ecdysozoa</taxon>
        <taxon>Arthropoda</taxon>
        <taxon>Chelicerata</taxon>
        <taxon>Arachnida</taxon>
        <taxon>Acari</taxon>
        <taxon>Parasitiformes</taxon>
        <taxon>Ixodida</taxon>
        <taxon>Ixodoidea</taxon>
        <taxon>Ixodidae</taxon>
        <taxon>Rhipicephalinae</taxon>
        <taxon>Rhipicephalus</taxon>
        <taxon>Rhipicephalus</taxon>
    </lineage>
</organism>
<feature type="compositionally biased region" description="Polar residues" evidence="6">
    <location>
        <begin position="167"/>
        <end position="180"/>
    </location>
</feature>
<dbReference type="PANTHER" id="PTHR11905">
    <property type="entry name" value="ADAM A DISINTEGRIN AND METALLOPROTEASE DOMAIN"/>
    <property type="match status" value="1"/>
</dbReference>
<evidence type="ECO:0000313" key="9">
    <source>
        <dbReference type="EMBL" id="MAA16058.1"/>
    </source>
</evidence>
<reference evidence="9" key="1">
    <citation type="journal article" date="2017" name="Parasit. Vectors">
        <title>Sialotranscriptomics of Rhipicephalus zambeziensis reveals intricate expression profiles of secretory proteins and suggests tight temporal transcriptional regulation during blood-feeding.</title>
        <authorList>
            <person name="de Castro M.H."/>
            <person name="de Klerk D."/>
            <person name="Pienaar R."/>
            <person name="Rees D.J.G."/>
            <person name="Mans B.J."/>
        </authorList>
    </citation>
    <scope>NUCLEOTIDE SEQUENCE</scope>
    <source>
        <tissue evidence="9">Salivary glands</tissue>
    </source>
</reference>
<dbReference type="InterPro" id="IPR034030">
    <property type="entry name" value="ZnMc_salivary_gland_MPs"/>
</dbReference>
<evidence type="ECO:0000256" key="5">
    <source>
        <dbReference type="PROSITE-ProRule" id="PRU00276"/>
    </source>
</evidence>
<dbReference type="GO" id="GO:0046872">
    <property type="term" value="F:metal ion binding"/>
    <property type="evidence" value="ECO:0007669"/>
    <property type="project" value="UniProtKB-KW"/>
</dbReference>
<keyword evidence="3 5" id="KW-0862">Zinc</keyword>
<sequence length="521" mass="59424">MAITVLVLLLVAPGLATIEPGIIYPKMLTSRSDKGEKVIKLNNDITLNLQKSTIFPEEFLVYTTVDETPARHLMKGEDAEANLYHDVNYMASLDVSEEDGLEILGAIGPTLRIKPMPDMERSLDGQKAHMLYHDEEPKFLRDQFHDDIGDPRKFDNTTAVLERDQQDSSAPDTLQGSSFIESRKDSTSRHHRTHTRLPLTIYPEVHFVLDYLYCKAYDFKLKQIMTSIAIAGNAVNLRYTSLKLPRVQIRIVGVSITKSESEEPYMVHVPGHRETRNILYEHTLWNFTVFTRKQDYFHRSDIVFLVTGRNLSEWEGNKLVSWVGGYAYAATACTNWKVGMSEERPRSFYGIYVLAHELAHVLGCMHDGGGPKGWPDGIIGSRDCPWDDGYLMSYKFIIPYVYSFSKCCSREIMNFYNRPNYTCLSEKNSNQEVLYSPRLPGNKIDYNMFCRKVYYSYEYVEAAEKTSVPSNCLLTCYTNRARTTSKLAYVVDGMHCGGKKVCILGNCTTPPEIKKPKDIAE</sequence>
<dbReference type="Gene3D" id="3.40.1620.60">
    <property type="match status" value="1"/>
</dbReference>
<feature type="region of interest" description="Disordered" evidence="6">
    <location>
        <begin position="161"/>
        <end position="193"/>
    </location>
</feature>
<protein>
    <submittedName>
        <fullName evidence="9">Reprolysin</fullName>
    </submittedName>
</protein>